<evidence type="ECO:0000256" key="9">
    <source>
        <dbReference type="HAMAP-Rule" id="MF_00607"/>
    </source>
</evidence>
<dbReference type="Gene3D" id="1.10.8.100">
    <property type="entry name" value="Ribosomal RNA adenine dimethylase-like, domain 2"/>
    <property type="match status" value="1"/>
</dbReference>
<protein>
    <recommendedName>
        <fullName evidence="9">Ribosomal RNA small subunit methyltransferase A</fullName>
        <ecNumber evidence="9">2.1.1.182</ecNumber>
    </recommendedName>
    <alternativeName>
        <fullName evidence="9">16S rRNA (adenine(1518)-N(6)/adenine(1519)-N(6))-dimethyltransferase</fullName>
    </alternativeName>
    <alternativeName>
        <fullName evidence="9">16S rRNA dimethyladenosine transferase</fullName>
    </alternativeName>
    <alternativeName>
        <fullName evidence="9">16S rRNA dimethylase</fullName>
    </alternativeName>
    <alternativeName>
        <fullName evidence="9">S-adenosylmethionine-6-N', N'-adenosyl(rRNA) dimethyltransferase</fullName>
    </alternativeName>
</protein>
<keyword evidence="4 9" id="KW-0489">Methyltransferase</keyword>
<dbReference type="EC" id="2.1.1.182" evidence="9"/>
<comment type="catalytic activity">
    <reaction evidence="9">
        <text>adenosine(1518)/adenosine(1519) in 16S rRNA + 4 S-adenosyl-L-methionine = N(6)-dimethyladenosine(1518)/N(6)-dimethyladenosine(1519) in 16S rRNA + 4 S-adenosyl-L-homocysteine + 4 H(+)</text>
        <dbReference type="Rhea" id="RHEA:19609"/>
        <dbReference type="Rhea" id="RHEA-COMP:10232"/>
        <dbReference type="Rhea" id="RHEA-COMP:10233"/>
        <dbReference type="ChEBI" id="CHEBI:15378"/>
        <dbReference type="ChEBI" id="CHEBI:57856"/>
        <dbReference type="ChEBI" id="CHEBI:59789"/>
        <dbReference type="ChEBI" id="CHEBI:74411"/>
        <dbReference type="ChEBI" id="CHEBI:74493"/>
        <dbReference type="EC" id="2.1.1.182"/>
    </reaction>
</comment>
<dbReference type="InterPro" id="IPR023165">
    <property type="entry name" value="rRNA_Ade_diMease-like_C"/>
</dbReference>
<keyword evidence="7 9" id="KW-0694">RNA-binding</keyword>
<keyword evidence="15" id="KW-1185">Reference proteome</keyword>
<dbReference type="FunFam" id="3.40.50.150:FF:000023">
    <property type="entry name" value="Ribosomal RNA small subunit methyltransferase A"/>
    <property type="match status" value="1"/>
</dbReference>
<name>A0A4Q7CNQ8_9STAP</name>
<sequence length="305" mass="34573">MKIKEVKDKVNKKDIATPTRTRALLDKYQFDFKKSLGQNFLIDVNIIQKIIDASNIDDRTGVIEVGPGMGSLTEQLAKHAKKVVAFEIDQRLIPVLEDTLSDYDNVTVINEDILKADVVEAVQTHLSDCDKIMVVANLPYYITTPILLNLMSKSLPIDGYVVMMQKEVGERLNAEIGTKAYGSLSIVAQYYTETSKVLTVPKTVFMPPPNVDSIVVKLMKRQAPIVAVDDEDRFFKMTKAAFSQRRKTIANNYQSLFFDGKQKKDIIKTWLEDGGIDPRRRGETLSIKEFANLFNNLKKFPELEF</sequence>
<comment type="similarity">
    <text evidence="9">Belongs to the class I-like SAM-binding methyltransferase superfamily. rRNA adenine N(6)-methyltransferase family. RsmA subfamily.</text>
</comment>
<keyword evidence="5 9" id="KW-0808">Transferase</keyword>
<evidence type="ECO:0000256" key="6">
    <source>
        <dbReference type="ARBA" id="ARBA00022691"/>
    </source>
</evidence>
<evidence type="ECO:0000256" key="7">
    <source>
        <dbReference type="ARBA" id="ARBA00022884"/>
    </source>
</evidence>
<dbReference type="PANTHER" id="PTHR11727:SF7">
    <property type="entry name" value="DIMETHYLADENOSINE TRANSFERASE-RELATED"/>
    <property type="match status" value="1"/>
</dbReference>
<dbReference type="Proteomes" id="UP000595942">
    <property type="component" value="Chromosome"/>
</dbReference>
<dbReference type="OrthoDB" id="9814755at2"/>
<dbReference type="SMART" id="SM00650">
    <property type="entry name" value="rADc"/>
    <property type="match status" value="1"/>
</dbReference>
<dbReference type="Pfam" id="PF00398">
    <property type="entry name" value="RrnaAD"/>
    <property type="match status" value="1"/>
</dbReference>
<accession>A0A4Q7CNQ8</accession>
<keyword evidence="2 9" id="KW-0963">Cytoplasm</keyword>
<evidence type="ECO:0000313" key="14">
    <source>
        <dbReference type="Proteomes" id="UP000293854"/>
    </source>
</evidence>
<dbReference type="RefSeq" id="WP_103163162.1">
    <property type="nucleotide sequence ID" value="NZ_CP068073.1"/>
</dbReference>
<evidence type="ECO:0000256" key="3">
    <source>
        <dbReference type="ARBA" id="ARBA00022552"/>
    </source>
</evidence>
<dbReference type="InterPro" id="IPR020598">
    <property type="entry name" value="rRNA_Ade_methylase_Trfase_N"/>
</dbReference>
<comment type="function">
    <text evidence="1">This protein produces a dimethylation of the adenine residue at position 2085 in 23S rRNA, resulting in reduced affinity between ribosomes and macrolide-lincosamide-streptogramin B antibiotics.</text>
</comment>
<feature type="binding site" evidence="9 10">
    <location>
        <position position="41"/>
    </location>
    <ligand>
        <name>S-adenosyl-L-methionine</name>
        <dbReference type="ChEBI" id="CHEBI:59789"/>
    </ligand>
</feature>
<dbReference type="GO" id="GO:0052910">
    <property type="term" value="F:23S rRNA (adenine(2085)-N(6))-dimethyltransferase activity"/>
    <property type="evidence" value="ECO:0007669"/>
    <property type="project" value="UniProtKB-EC"/>
</dbReference>
<evidence type="ECO:0000313" key="13">
    <source>
        <dbReference type="EMBL" id="RZI01679.1"/>
    </source>
</evidence>
<gene>
    <name evidence="9 13" type="primary">rsmA</name>
    <name evidence="9" type="synonym">ksgA</name>
    <name evidence="13" type="ORF">EIG99_08200</name>
    <name evidence="12" type="ORF">I6J05_11505</name>
</gene>
<dbReference type="Gene3D" id="3.40.50.150">
    <property type="entry name" value="Vaccinia Virus protein VP39"/>
    <property type="match status" value="1"/>
</dbReference>
<evidence type="ECO:0000256" key="8">
    <source>
        <dbReference type="ARBA" id="ARBA00049167"/>
    </source>
</evidence>
<dbReference type="HAMAP" id="MF_00607">
    <property type="entry name" value="16SrRNA_methyltr_A"/>
    <property type="match status" value="1"/>
</dbReference>
<dbReference type="PANTHER" id="PTHR11727">
    <property type="entry name" value="DIMETHYLADENOSINE TRANSFERASE"/>
    <property type="match status" value="1"/>
</dbReference>
<dbReference type="NCBIfam" id="TIGR00755">
    <property type="entry name" value="ksgA"/>
    <property type="match status" value="1"/>
</dbReference>
<feature type="domain" description="Ribosomal RNA adenine methylase transferase N-terminal" evidence="11">
    <location>
        <begin position="46"/>
        <end position="222"/>
    </location>
</feature>
<dbReference type="Proteomes" id="UP000293854">
    <property type="component" value="Unassembled WGS sequence"/>
</dbReference>
<evidence type="ECO:0000256" key="2">
    <source>
        <dbReference type="ARBA" id="ARBA00022490"/>
    </source>
</evidence>
<dbReference type="AlphaFoldDB" id="A0A4Q7CNQ8"/>
<evidence type="ECO:0000313" key="15">
    <source>
        <dbReference type="Proteomes" id="UP000595942"/>
    </source>
</evidence>
<dbReference type="GO" id="GO:0052908">
    <property type="term" value="F:16S rRNA (adenine(1518)-N(6)/adenine(1519)-N(6))-dimethyltransferase activity"/>
    <property type="evidence" value="ECO:0007669"/>
    <property type="project" value="UniProtKB-EC"/>
</dbReference>
<feature type="binding site" evidence="9 10">
    <location>
        <position position="87"/>
    </location>
    <ligand>
        <name>S-adenosyl-L-methionine</name>
        <dbReference type="ChEBI" id="CHEBI:59789"/>
    </ligand>
</feature>
<feature type="binding site" evidence="9 10">
    <location>
        <position position="137"/>
    </location>
    <ligand>
        <name>S-adenosyl-L-methionine</name>
        <dbReference type="ChEBI" id="CHEBI:59789"/>
    </ligand>
</feature>
<reference evidence="12 15" key="2">
    <citation type="submission" date="2021-01" db="EMBL/GenBank/DDBJ databases">
        <title>FDA dAtabase for Regulatory Grade micrObial Sequences (FDA-ARGOS): Supporting development and validation of Infectious Disease Dx tests.</title>
        <authorList>
            <person name="Sproer C."/>
            <person name="Gronow S."/>
            <person name="Severitt S."/>
            <person name="Schroder I."/>
            <person name="Tallon L."/>
            <person name="Sadzewicz L."/>
            <person name="Zhao X."/>
            <person name="Boylan J."/>
            <person name="Ott S."/>
            <person name="Bowen H."/>
            <person name="Vavikolanu K."/>
            <person name="Mehta A."/>
            <person name="Aluvathingal J."/>
            <person name="Nadendla S."/>
            <person name="Lowell S."/>
            <person name="Myers T."/>
            <person name="Yan Y."/>
            <person name="Sichtig H."/>
        </authorList>
    </citation>
    <scope>NUCLEOTIDE SEQUENCE [LARGE SCALE GENOMIC DNA]</scope>
    <source>
        <strain evidence="12 15">FDAARGOS_1148</strain>
    </source>
</reference>
<keyword evidence="6 9" id="KW-0949">S-adenosyl-L-methionine</keyword>
<dbReference type="SUPFAM" id="SSF53335">
    <property type="entry name" value="S-adenosyl-L-methionine-dependent methyltransferases"/>
    <property type="match status" value="1"/>
</dbReference>
<dbReference type="EMBL" id="RQTE01000150">
    <property type="protein sequence ID" value="RZI01679.1"/>
    <property type="molecule type" value="Genomic_DNA"/>
</dbReference>
<comment type="function">
    <text evidence="9">Specifically dimethylates two adjacent adenosines (A1518 and A1519) in the loop of a conserved hairpin near the 3'-end of 16S rRNA in the 30S particle. May play a critical role in biogenesis of 30S subunits.</text>
</comment>
<comment type="catalytic activity">
    <reaction evidence="8">
        <text>adenosine(2085) in 23S rRNA + 2 S-adenosyl-L-methionine = N(6)-dimethyladenosine(2085) in 23S rRNA + 2 S-adenosyl-L-homocysteine + 2 H(+)</text>
        <dbReference type="Rhea" id="RHEA:42784"/>
        <dbReference type="Rhea" id="RHEA-COMP:10237"/>
        <dbReference type="Rhea" id="RHEA-COMP:10238"/>
        <dbReference type="ChEBI" id="CHEBI:15378"/>
        <dbReference type="ChEBI" id="CHEBI:57856"/>
        <dbReference type="ChEBI" id="CHEBI:59789"/>
        <dbReference type="ChEBI" id="CHEBI:74411"/>
        <dbReference type="ChEBI" id="CHEBI:74493"/>
        <dbReference type="EC" id="2.1.1.184"/>
    </reaction>
</comment>
<evidence type="ECO:0000259" key="11">
    <source>
        <dbReference type="SMART" id="SM00650"/>
    </source>
</evidence>
<evidence type="ECO:0000256" key="5">
    <source>
        <dbReference type="ARBA" id="ARBA00022679"/>
    </source>
</evidence>
<evidence type="ECO:0000256" key="4">
    <source>
        <dbReference type="ARBA" id="ARBA00022603"/>
    </source>
</evidence>
<dbReference type="GO" id="GO:0003723">
    <property type="term" value="F:RNA binding"/>
    <property type="evidence" value="ECO:0007669"/>
    <property type="project" value="UniProtKB-UniRule"/>
</dbReference>
<dbReference type="InterPro" id="IPR011530">
    <property type="entry name" value="rRNA_adenine_dimethylase"/>
</dbReference>
<evidence type="ECO:0000313" key="12">
    <source>
        <dbReference type="EMBL" id="QQS82506.1"/>
    </source>
</evidence>
<dbReference type="InterPro" id="IPR020596">
    <property type="entry name" value="rRNA_Ade_Mease_Trfase_CS"/>
</dbReference>
<reference evidence="13 14" key="1">
    <citation type="submission" date="2018-11" db="EMBL/GenBank/DDBJ databases">
        <title>Genomic profiling of Staphylococcus species from a Poultry farm system in KwaZulu-Natal, South Africa.</title>
        <authorList>
            <person name="Amoako D.G."/>
            <person name="Somboro A.M."/>
            <person name="Abia A.L.K."/>
            <person name="Bester L.A."/>
            <person name="Essack S.Y."/>
        </authorList>
    </citation>
    <scope>NUCLEOTIDE SEQUENCE [LARGE SCALE GENOMIC DNA]</scope>
    <source>
        <strain evidence="13 14">SA11</strain>
    </source>
</reference>
<dbReference type="PROSITE" id="PS51689">
    <property type="entry name" value="SAM_RNA_A_N6_MT"/>
    <property type="match status" value="1"/>
</dbReference>
<proteinExistence type="inferred from homology"/>
<dbReference type="CDD" id="cd02440">
    <property type="entry name" value="AdoMet_MTases"/>
    <property type="match status" value="1"/>
</dbReference>
<organism evidence="13 14">
    <name type="scientific">Staphylococcus condimenti</name>
    <dbReference type="NCBI Taxonomy" id="70255"/>
    <lineage>
        <taxon>Bacteria</taxon>
        <taxon>Bacillati</taxon>
        <taxon>Bacillota</taxon>
        <taxon>Bacilli</taxon>
        <taxon>Bacillales</taxon>
        <taxon>Staphylococcaceae</taxon>
        <taxon>Staphylococcus</taxon>
    </lineage>
</organism>
<dbReference type="InterPro" id="IPR029063">
    <property type="entry name" value="SAM-dependent_MTases_sf"/>
</dbReference>
<keyword evidence="3 9" id="KW-0698">rRNA processing</keyword>
<comment type="subcellular location">
    <subcellularLocation>
        <location evidence="9">Cytoplasm</location>
    </subcellularLocation>
</comment>
<dbReference type="EMBL" id="CP068073">
    <property type="protein sequence ID" value="QQS82506.1"/>
    <property type="molecule type" value="Genomic_DNA"/>
</dbReference>
<evidence type="ECO:0000256" key="1">
    <source>
        <dbReference type="ARBA" id="ARBA00003100"/>
    </source>
</evidence>
<dbReference type="InterPro" id="IPR001737">
    <property type="entry name" value="KsgA/Erm"/>
</dbReference>
<dbReference type="PROSITE" id="PS01131">
    <property type="entry name" value="RRNA_A_DIMETH"/>
    <property type="match status" value="1"/>
</dbReference>
<evidence type="ECO:0000256" key="10">
    <source>
        <dbReference type="PROSITE-ProRule" id="PRU01026"/>
    </source>
</evidence>
<dbReference type="GO" id="GO:0005829">
    <property type="term" value="C:cytosol"/>
    <property type="evidence" value="ECO:0007669"/>
    <property type="project" value="TreeGrafter"/>
</dbReference>
<feature type="binding site" evidence="9 10">
    <location>
        <position position="39"/>
    </location>
    <ligand>
        <name>S-adenosyl-L-methionine</name>
        <dbReference type="ChEBI" id="CHEBI:59789"/>
    </ligand>
</feature>
<feature type="binding site" evidence="9 10">
    <location>
        <position position="112"/>
    </location>
    <ligand>
        <name>S-adenosyl-L-methionine</name>
        <dbReference type="ChEBI" id="CHEBI:59789"/>
    </ligand>
</feature>
<feature type="binding site" evidence="9 10">
    <location>
        <position position="66"/>
    </location>
    <ligand>
        <name>S-adenosyl-L-methionine</name>
        <dbReference type="ChEBI" id="CHEBI:59789"/>
    </ligand>
</feature>